<comment type="similarity">
    <text evidence="3">Belongs to the nicotinamide ribonucleoside (NR) uptake permease (TC 4.B.1) family.</text>
</comment>
<comment type="subcellular location">
    <subcellularLocation>
        <location evidence="2">Cell membrane</location>
        <topology evidence="2">Multi-pass membrane protein</topology>
    </subcellularLocation>
</comment>
<dbReference type="GO" id="GO:0005886">
    <property type="term" value="C:plasma membrane"/>
    <property type="evidence" value="ECO:0007669"/>
    <property type="project" value="UniProtKB-SubCell"/>
</dbReference>
<name>A0A419R5X0_9SPHN</name>
<sequence>MSPLELIGTVFGFINIYLLVRRSVWNFPAALAMVSCVGFVLFEARLYAEAGLQVFFFIVNLWGWWLWSRVKDAGDQVPVGWMGWPARFAWLGVTAIASIALGLALHRWTDAALPMADSAVAGMSVTAQLLLSFRRIENWFLWIAIDLVSIGLYVMRDLPLLAVLYVAFLAMSVLGQSEWTRAYRRERSMRREEVAV</sequence>
<dbReference type="PANTHER" id="PTHR36122:SF2">
    <property type="entry name" value="NICOTINAMIDE RIBOSIDE TRANSPORTER PNUC"/>
    <property type="match status" value="1"/>
</dbReference>
<dbReference type="NCBIfam" id="TIGR01528">
    <property type="entry name" value="NMN_trans_PnuC"/>
    <property type="match status" value="1"/>
</dbReference>
<evidence type="ECO:0000256" key="1">
    <source>
        <dbReference type="ARBA" id="ARBA00002672"/>
    </source>
</evidence>
<dbReference type="AlphaFoldDB" id="A0A419R5X0"/>
<evidence type="ECO:0000256" key="5">
    <source>
        <dbReference type="ARBA" id="ARBA00022448"/>
    </source>
</evidence>
<proteinExistence type="inferred from homology"/>
<evidence type="ECO:0000256" key="4">
    <source>
        <dbReference type="ARBA" id="ARBA00017522"/>
    </source>
</evidence>
<evidence type="ECO:0000256" key="3">
    <source>
        <dbReference type="ARBA" id="ARBA00006669"/>
    </source>
</evidence>
<evidence type="ECO:0000256" key="2">
    <source>
        <dbReference type="ARBA" id="ARBA00004651"/>
    </source>
</evidence>
<feature type="transmembrane region" description="Helical" evidence="10">
    <location>
        <begin position="138"/>
        <end position="155"/>
    </location>
</feature>
<organism evidence="11 12">
    <name type="scientific">Tsuneonella suprasediminis</name>
    <dbReference type="NCBI Taxonomy" id="2306996"/>
    <lineage>
        <taxon>Bacteria</taxon>
        <taxon>Pseudomonadati</taxon>
        <taxon>Pseudomonadota</taxon>
        <taxon>Alphaproteobacteria</taxon>
        <taxon>Sphingomonadales</taxon>
        <taxon>Erythrobacteraceae</taxon>
        <taxon>Tsuneonella</taxon>
    </lineage>
</organism>
<evidence type="ECO:0000256" key="10">
    <source>
        <dbReference type="SAM" id="Phobius"/>
    </source>
</evidence>
<feature type="transmembrane region" description="Helical" evidence="10">
    <location>
        <begin position="161"/>
        <end position="180"/>
    </location>
</feature>
<dbReference type="Pfam" id="PF04973">
    <property type="entry name" value="NMN_transporter"/>
    <property type="match status" value="1"/>
</dbReference>
<comment type="function">
    <text evidence="1">Required for nicotinamide riboside transport across the inner membrane.</text>
</comment>
<evidence type="ECO:0000256" key="7">
    <source>
        <dbReference type="ARBA" id="ARBA00022692"/>
    </source>
</evidence>
<keyword evidence="12" id="KW-1185">Reference proteome</keyword>
<evidence type="ECO:0000256" key="8">
    <source>
        <dbReference type="ARBA" id="ARBA00022989"/>
    </source>
</evidence>
<dbReference type="OrthoDB" id="9791248at2"/>
<dbReference type="InterPro" id="IPR006419">
    <property type="entry name" value="NMN_transpt_PnuC"/>
</dbReference>
<gene>
    <name evidence="11" type="ORF">D6858_01335</name>
</gene>
<dbReference type="EMBL" id="RAHJ01000003">
    <property type="protein sequence ID" value="RJX71285.1"/>
    <property type="molecule type" value="Genomic_DNA"/>
</dbReference>
<keyword evidence="8 10" id="KW-1133">Transmembrane helix</keyword>
<feature type="transmembrane region" description="Helical" evidence="10">
    <location>
        <begin position="50"/>
        <end position="67"/>
    </location>
</feature>
<evidence type="ECO:0000313" key="11">
    <source>
        <dbReference type="EMBL" id="RJX71285.1"/>
    </source>
</evidence>
<evidence type="ECO:0000256" key="9">
    <source>
        <dbReference type="ARBA" id="ARBA00023136"/>
    </source>
</evidence>
<dbReference type="GO" id="GO:0034257">
    <property type="term" value="F:nicotinamide riboside transmembrane transporter activity"/>
    <property type="evidence" value="ECO:0007669"/>
    <property type="project" value="InterPro"/>
</dbReference>
<comment type="caution">
    <text evidence="11">The sequence shown here is derived from an EMBL/GenBank/DDBJ whole genome shotgun (WGS) entry which is preliminary data.</text>
</comment>
<keyword evidence="5" id="KW-0813">Transport</keyword>
<keyword evidence="7 10" id="KW-0812">Transmembrane</keyword>
<keyword evidence="6" id="KW-1003">Cell membrane</keyword>
<evidence type="ECO:0000313" key="12">
    <source>
        <dbReference type="Proteomes" id="UP000284322"/>
    </source>
</evidence>
<reference evidence="11 12" key="1">
    <citation type="submission" date="2018-09" db="EMBL/GenBank/DDBJ databases">
        <title>Altererythrobacter sp.Ery1 and Ery12, the genome sequencing of novel strains in genus Alterythrobacter.</title>
        <authorList>
            <person name="Cheng H."/>
            <person name="Wu Y.-H."/>
            <person name="Fang C."/>
            <person name="Xu X.-W."/>
        </authorList>
    </citation>
    <scope>NUCLEOTIDE SEQUENCE [LARGE SCALE GENOMIC DNA]</scope>
    <source>
        <strain evidence="11 12">Ery12</strain>
    </source>
</reference>
<dbReference type="RefSeq" id="WP_120106395.1">
    <property type="nucleotide sequence ID" value="NZ_RAHJ01000003.1"/>
</dbReference>
<accession>A0A419R5X0</accession>
<feature type="transmembrane region" description="Helical" evidence="10">
    <location>
        <begin position="88"/>
        <end position="105"/>
    </location>
</feature>
<protein>
    <recommendedName>
        <fullName evidence="4">Nicotinamide riboside transporter PnuC</fullName>
    </recommendedName>
</protein>
<evidence type="ECO:0000256" key="6">
    <source>
        <dbReference type="ARBA" id="ARBA00022475"/>
    </source>
</evidence>
<dbReference type="Proteomes" id="UP000284322">
    <property type="component" value="Unassembled WGS sequence"/>
</dbReference>
<dbReference type="PANTHER" id="PTHR36122">
    <property type="entry name" value="NICOTINAMIDE RIBOSIDE TRANSPORTER PNUC"/>
    <property type="match status" value="1"/>
</dbReference>
<keyword evidence="9 10" id="KW-0472">Membrane</keyword>